<evidence type="ECO:0000313" key="2">
    <source>
        <dbReference type="EMBL" id="OGD66299.1"/>
    </source>
</evidence>
<dbReference type="AlphaFoldDB" id="A0A1F5EFV0"/>
<gene>
    <name evidence="2" type="ORF">A2Z61_01220</name>
</gene>
<comment type="caution">
    <text evidence="2">The sequence shown here is derived from an EMBL/GenBank/DDBJ whole genome shotgun (WGS) entry which is preliminary data.</text>
</comment>
<dbReference type="Proteomes" id="UP000186029">
    <property type="component" value="Unassembled WGS sequence"/>
</dbReference>
<dbReference type="InterPro" id="IPR002686">
    <property type="entry name" value="Transposase_17"/>
</dbReference>
<dbReference type="PANTHER" id="PTHR34322">
    <property type="entry name" value="TRANSPOSASE, Y1_TNP DOMAIN-CONTAINING"/>
    <property type="match status" value="1"/>
</dbReference>
<dbReference type="PANTHER" id="PTHR34322:SF2">
    <property type="entry name" value="TRANSPOSASE IS200-LIKE DOMAIN-CONTAINING PROTEIN"/>
    <property type="match status" value="1"/>
</dbReference>
<name>A0A1F5EFV0_9BACT</name>
<dbReference type="GO" id="GO:0004803">
    <property type="term" value="F:transposase activity"/>
    <property type="evidence" value="ECO:0007669"/>
    <property type="project" value="InterPro"/>
</dbReference>
<sequence>MSIRSHNFVKDEFYHIYIHSIEDLKIFPKKRDYERFLTLMFAANNKGEIPRLERHSGLNLAWDIVTGKVKLEEPLIDIVCFCLMPTHFHLLLRERKDGNISKYLHRILLSHSKYINIKYERRGHLFESKFNSKHVDTNGYLLTLSSYIHKNPKDLPDWKDKEDKYQWSSYQDFINQNRWNNLLSKNIIIDQFKNNKEYKNFVEENYQNIDSNLNLT</sequence>
<reference evidence="2 3" key="1">
    <citation type="journal article" date="2016" name="Nat. Commun.">
        <title>Thousands of microbial genomes shed light on interconnected biogeochemical processes in an aquifer system.</title>
        <authorList>
            <person name="Anantharaman K."/>
            <person name="Brown C.T."/>
            <person name="Hug L.A."/>
            <person name="Sharon I."/>
            <person name="Castelle C.J."/>
            <person name="Probst A.J."/>
            <person name="Thomas B.C."/>
            <person name="Singh A."/>
            <person name="Wilkins M.J."/>
            <person name="Karaoz U."/>
            <person name="Brodie E.L."/>
            <person name="Williams K.H."/>
            <person name="Hubbard S.S."/>
            <person name="Banfield J.F."/>
        </authorList>
    </citation>
    <scope>NUCLEOTIDE SEQUENCE [LARGE SCALE GENOMIC DNA]</scope>
</reference>
<dbReference type="GO" id="GO:0003677">
    <property type="term" value="F:DNA binding"/>
    <property type="evidence" value="ECO:0007669"/>
    <property type="project" value="InterPro"/>
</dbReference>
<evidence type="ECO:0000259" key="1">
    <source>
        <dbReference type="SMART" id="SM01321"/>
    </source>
</evidence>
<dbReference type="InterPro" id="IPR036515">
    <property type="entry name" value="Transposase_17_sf"/>
</dbReference>
<dbReference type="SMART" id="SM01321">
    <property type="entry name" value="Y1_Tnp"/>
    <property type="match status" value="1"/>
</dbReference>
<dbReference type="Gene3D" id="3.30.70.1290">
    <property type="entry name" value="Transposase IS200-like"/>
    <property type="match status" value="1"/>
</dbReference>
<evidence type="ECO:0000313" key="3">
    <source>
        <dbReference type="Proteomes" id="UP000186029"/>
    </source>
</evidence>
<protein>
    <recommendedName>
        <fullName evidence="1">Transposase IS200-like domain-containing protein</fullName>
    </recommendedName>
</protein>
<dbReference type="SUPFAM" id="SSF143422">
    <property type="entry name" value="Transposase IS200-like"/>
    <property type="match status" value="1"/>
</dbReference>
<accession>A0A1F5EFV0</accession>
<dbReference type="Pfam" id="PF01797">
    <property type="entry name" value="Y1_Tnp"/>
    <property type="match status" value="1"/>
</dbReference>
<feature type="domain" description="Transposase IS200-like" evidence="1">
    <location>
        <begin position="9"/>
        <end position="151"/>
    </location>
</feature>
<dbReference type="GO" id="GO:0006313">
    <property type="term" value="P:DNA transposition"/>
    <property type="evidence" value="ECO:0007669"/>
    <property type="project" value="InterPro"/>
</dbReference>
<dbReference type="STRING" id="1797580.A2Z61_01220"/>
<dbReference type="EMBL" id="MFAC01000033">
    <property type="protein sequence ID" value="OGD66299.1"/>
    <property type="molecule type" value="Genomic_DNA"/>
</dbReference>
<organism evidence="2 3">
    <name type="scientific">Candidatus Campbellbacteria bacterium RIFCSPLOWO2_02_35_12</name>
    <dbReference type="NCBI Taxonomy" id="1797580"/>
    <lineage>
        <taxon>Bacteria</taxon>
        <taxon>Candidatus Campbelliibacteriota</taxon>
    </lineage>
</organism>
<proteinExistence type="predicted"/>